<dbReference type="InterPro" id="IPR009003">
    <property type="entry name" value="Peptidase_S1_PA"/>
</dbReference>
<dbReference type="CDD" id="cd00200">
    <property type="entry name" value="WD40"/>
    <property type="match status" value="2"/>
</dbReference>
<dbReference type="Pfam" id="PF00400">
    <property type="entry name" value="WD40"/>
    <property type="match status" value="10"/>
</dbReference>
<dbReference type="InterPro" id="IPR027417">
    <property type="entry name" value="P-loop_NTPase"/>
</dbReference>
<feature type="repeat" description="WD" evidence="3">
    <location>
        <begin position="1151"/>
        <end position="1194"/>
    </location>
</feature>
<dbReference type="Gene3D" id="3.40.50.300">
    <property type="entry name" value="P-loop containing nucleotide triphosphate hydrolases"/>
    <property type="match status" value="1"/>
</dbReference>
<feature type="repeat" description="WD" evidence="3">
    <location>
        <begin position="1331"/>
        <end position="1375"/>
    </location>
</feature>
<keyword evidence="2" id="KW-0677">Repeat</keyword>
<dbReference type="RefSeq" id="WP_317928373.1">
    <property type="nucleotide sequence ID" value="NZ_CP137525.1"/>
</dbReference>
<dbReference type="InterPro" id="IPR001680">
    <property type="entry name" value="WD40_rpt"/>
</dbReference>
<dbReference type="InterPro" id="IPR011047">
    <property type="entry name" value="Quinoprotein_ADH-like_sf"/>
</dbReference>
<keyword evidence="4" id="KW-0614">Plasmid</keyword>
<dbReference type="InterPro" id="IPR020472">
    <property type="entry name" value="WD40_PAC1"/>
</dbReference>
<reference evidence="4 5" key="1">
    <citation type="journal article" date="2021" name="J. Microbiol. Biotechnol.">
        <title>An Efficient Markerless Deletion System Suitable for the Industrial Strains of Streptomyces.</title>
        <authorList>
            <person name="Dong J."/>
            <person name="Wei J."/>
            <person name="Li H."/>
            <person name="Zhao S."/>
            <person name="Guan W."/>
        </authorList>
    </citation>
    <scope>NUCLEOTIDE SEQUENCE [LARGE SCALE GENOMIC DNA]</scope>
    <source>
        <strain evidence="4 5">CICC 11043</strain>
    </source>
</reference>
<evidence type="ECO:0000313" key="5">
    <source>
        <dbReference type="Proteomes" id="UP001305002"/>
    </source>
</evidence>
<reference evidence="4 5" key="2">
    <citation type="journal article" date="2024" name="Microb. Biotechnol.">
        <title>The involvement of multiple ABC transporters in daunorubicin efflux in Streptomyces coeruleorubidus.</title>
        <authorList>
            <person name="Dong J."/>
            <person name="Ning J."/>
            <person name="Tian Y."/>
            <person name="Li H."/>
            <person name="Chen H."/>
            <person name="Guan W."/>
        </authorList>
    </citation>
    <scope>NUCLEOTIDE SEQUENCE [LARGE SCALE GENOMIC DNA]</scope>
    <source>
        <strain evidence="4 5">CICC 11043</strain>
    </source>
</reference>
<feature type="repeat" description="WD" evidence="3">
    <location>
        <begin position="751"/>
        <end position="785"/>
    </location>
</feature>
<dbReference type="PROSITE" id="PS50082">
    <property type="entry name" value="WD_REPEATS_2"/>
    <property type="match status" value="9"/>
</dbReference>
<evidence type="ECO:0000256" key="2">
    <source>
        <dbReference type="ARBA" id="ARBA00022737"/>
    </source>
</evidence>
<geneLocation type="plasmid" evidence="4 5">
    <name>unnamed</name>
</geneLocation>
<keyword evidence="1 3" id="KW-0853">WD repeat</keyword>
<dbReference type="PRINTS" id="PR00320">
    <property type="entry name" value="GPROTEINBRPT"/>
</dbReference>
<feature type="repeat" description="WD" evidence="3">
    <location>
        <begin position="840"/>
        <end position="884"/>
    </location>
</feature>
<sequence>MSTTAHSSPRPGSDRWVAAIHAAEKDRTPLGSGFLVDARRVLTCAHVVFKGGQQRPELWVAFPNAPGLLRRRVKVLEVAAPAVEEQDIDDAAALILAEVVPEEYAAPLRQPEAAGLVGRRWWAFGFPHPDQKLGMLGNTADGVVGEAIGYGWVRLDTGSRYVVQPGYSGAALWSPDYEAVVGMVGQAQGNGDARAITVQAITGCLPGQRLDLLTSWSAEAAGESALAAWGWNLADDPEAGRHWQPRARGVHTDAQRGFRFRGRTAALTEVCDWLTDTQSRRQVLVVTGSPGVGKSAVLGRIVTTAAPGIAAALPSDDVAVRAPEGSVACAVHAKGKTALDVAGEIARAASARLPAHVNDLAPSVRDALEGGKRTGFTVVIDALDEAASPQQARLIIHHIARPLAETLHHLGVRVIVGTRRRDHGGPILEAFGNHRLVDLDTPKYFALADLAAYAMAALQLDGDERHDNPYNTREIAEPVAERIALVAKGNFLVAGLIAHAHGIHDQLPVPADALTFDPTVDAALNDYLALLPGVDGVSATALLTALAYAEAPGMPIEIWRAAISALGHTVPTDQQLRAFARSSAANFLIESSTDQPHVPVFQLFHQALNDALLRHCDITADERAITSVFLRLGQASDWAHAPAYLLRSLPGHATRGHAIEQLLRDDAYPLYADLRRLIPAAITASTPATRARARLLRKTPRAIEATPGERAALFSISEALHNLGSTYRTRSSAGAYRAKWAATLQNEEVVLDGHSSQVDVLCAVPAGADRFLLAAAAGSRVRLWDPTIGAVEQIFHGHGQPVGALCTVPAGEGRFLLVTGSYDSTVRLWDPTTGTEVHRLDGHTNWVTALCAVPAGDGRTLLATASHDHSVRLWDPTTGTEVHRLDGHTDPVTELCTVSTGDGRVLLASGSLDHTARLWDPAAGTEAHRLDGHSHWVTELCAVPVGGGRTLLATASNDQLRLWDPTTGAQDHSLGGRVRWVTALCAVPAGNGRTLLAIASGDNSPVLLWDPVTRTEERYLPDRSRTYQLCAVPAGGGRTLLATGSYRTVRLWDPTTGTEEQAFYGHSSVISAITTVPAGGGRTLLATGGYDRTVRLWDPTANTEDRLLDDGSVPFLASCTVSTGKNRILLVTAANTKVRLWHPATGAPGHILDHEDLITTVHVFSLSSGRLLLATGGDGAVRLWNPATGTKERHLRGHSDRVSALCTVPVSGGRTLLASASYDCTVRLWDPTTGAEERVLNHREYPVMKMCAVPAGDGRAFVATGLNYVGTTVLWDPATGTEEHRLRGHGDRVDALCTVRVPDGRTLLAIAGNDCTVRLWDPATGTEERRFLGHTDGIRALCTVPALDGRTLLATASEDRTVRLWDPATGTEERRFLGHTDGIRALCTVPALDGRTLLATASEDQTVRLYCLDGSPLSEIPIPGRPNALIAINTLMAITLDNGVLVISMERV</sequence>
<evidence type="ECO:0000256" key="3">
    <source>
        <dbReference type="PROSITE-ProRule" id="PRU00221"/>
    </source>
</evidence>
<organism evidence="4 5">
    <name type="scientific">Streptomyces coeruleorubidus</name>
    <dbReference type="NCBI Taxonomy" id="116188"/>
    <lineage>
        <taxon>Bacteria</taxon>
        <taxon>Bacillati</taxon>
        <taxon>Actinomycetota</taxon>
        <taxon>Actinomycetes</taxon>
        <taxon>Kitasatosporales</taxon>
        <taxon>Streptomycetaceae</taxon>
        <taxon>Streptomyces</taxon>
    </lineage>
</organism>
<dbReference type="PANTHER" id="PTHR22847:SF637">
    <property type="entry name" value="WD REPEAT DOMAIN 5B"/>
    <property type="match status" value="1"/>
</dbReference>
<proteinExistence type="predicted"/>
<protein>
    <submittedName>
        <fullName evidence="4">Trypsin-like peptidase domain-containing protein</fullName>
    </submittedName>
</protein>
<dbReference type="SUPFAM" id="SSF50978">
    <property type="entry name" value="WD40 repeat-like"/>
    <property type="match status" value="1"/>
</dbReference>
<dbReference type="Gene3D" id="2.130.10.10">
    <property type="entry name" value="YVTN repeat-like/Quinoprotein amine dehydrogenase"/>
    <property type="match status" value="5"/>
</dbReference>
<dbReference type="SUPFAM" id="SSF50998">
    <property type="entry name" value="Quinoprotein alcohol dehydrogenase-like"/>
    <property type="match status" value="1"/>
</dbReference>
<dbReference type="SUPFAM" id="SSF50494">
    <property type="entry name" value="Trypsin-like serine proteases"/>
    <property type="match status" value="1"/>
</dbReference>
<name>A0ABZ0KRL6_STRC4</name>
<dbReference type="PANTHER" id="PTHR22847">
    <property type="entry name" value="WD40 REPEAT PROTEIN"/>
    <property type="match status" value="1"/>
</dbReference>
<accession>A0ABZ0KRL6</accession>
<dbReference type="PROSITE" id="PS50294">
    <property type="entry name" value="WD_REPEATS_REGION"/>
    <property type="match status" value="5"/>
</dbReference>
<dbReference type="EMBL" id="CP137525">
    <property type="protein sequence ID" value="WOT40707.1"/>
    <property type="molecule type" value="Genomic_DNA"/>
</dbReference>
<dbReference type="Pfam" id="PF13365">
    <property type="entry name" value="Trypsin_2"/>
    <property type="match status" value="1"/>
</dbReference>
<feature type="repeat" description="WD" evidence="3">
    <location>
        <begin position="795"/>
        <end position="839"/>
    </location>
</feature>
<feature type="repeat" description="WD" evidence="3">
    <location>
        <begin position="1195"/>
        <end position="1239"/>
    </location>
</feature>
<feature type="repeat" description="WD" evidence="3">
    <location>
        <begin position="1063"/>
        <end position="1098"/>
    </location>
</feature>
<gene>
    <name evidence="4" type="ORF">R5U08_42235</name>
</gene>
<evidence type="ECO:0000313" key="4">
    <source>
        <dbReference type="EMBL" id="WOT40707.1"/>
    </source>
</evidence>
<dbReference type="InterPro" id="IPR015943">
    <property type="entry name" value="WD40/YVTN_repeat-like_dom_sf"/>
</dbReference>
<dbReference type="Proteomes" id="UP001305002">
    <property type="component" value="Plasmid unnamed"/>
</dbReference>
<evidence type="ECO:0000256" key="1">
    <source>
        <dbReference type="ARBA" id="ARBA00022574"/>
    </source>
</evidence>
<dbReference type="InterPro" id="IPR036322">
    <property type="entry name" value="WD40_repeat_dom_sf"/>
</dbReference>
<dbReference type="SMART" id="SM00320">
    <property type="entry name" value="WD40"/>
    <property type="match status" value="13"/>
</dbReference>
<keyword evidence="5" id="KW-1185">Reference proteome</keyword>
<feature type="repeat" description="WD" evidence="3">
    <location>
        <begin position="885"/>
        <end position="929"/>
    </location>
</feature>
<dbReference type="SUPFAM" id="SSF52540">
    <property type="entry name" value="P-loop containing nucleoside triphosphate hydrolases"/>
    <property type="match status" value="1"/>
</dbReference>
<feature type="repeat" description="WD" evidence="3">
    <location>
        <begin position="930"/>
        <end position="973"/>
    </location>
</feature>